<dbReference type="Proteomes" id="UP000264880">
    <property type="component" value="Chromosome"/>
</dbReference>
<dbReference type="GO" id="GO:0004479">
    <property type="term" value="F:methionyl-tRNA formyltransferase activity"/>
    <property type="evidence" value="ECO:0007669"/>
    <property type="project" value="UniProtKB-EC"/>
</dbReference>
<dbReference type="PROSITE" id="PS00373">
    <property type="entry name" value="GART"/>
    <property type="match status" value="1"/>
</dbReference>
<name>A0AAC9TX56_9SPIR</name>
<keyword evidence="11" id="KW-1185">Reference proteome</keyword>
<dbReference type="AlphaFoldDB" id="A0AAC9TX56"/>
<dbReference type="CDD" id="cd08704">
    <property type="entry name" value="Met_tRNA_FMT_C"/>
    <property type="match status" value="1"/>
</dbReference>
<comment type="similarity">
    <text evidence="2">Belongs to the Fmt family.</text>
</comment>
<dbReference type="Gene3D" id="3.10.25.10">
    <property type="entry name" value="Formyl transferase, C-terminal domain"/>
    <property type="match status" value="1"/>
</dbReference>
<evidence type="ECO:0000256" key="6">
    <source>
        <dbReference type="ARBA" id="ARBA00022917"/>
    </source>
</evidence>
<dbReference type="InterPro" id="IPR037022">
    <property type="entry name" value="Formyl_trans_C_sf"/>
</dbReference>
<comment type="function">
    <text evidence="1">Attaches a formyl group to the free amino group of methionyl-tRNA(fMet). The formyl group appears to play a dual role in the initiator identity of N-formylmethionyl-tRNA by promoting its recognition by IF2 and preventing the misappropriation of this tRNA by the elongation apparatus.</text>
</comment>
<dbReference type="InterPro" id="IPR011034">
    <property type="entry name" value="Formyl_transferase-like_C_sf"/>
</dbReference>
<evidence type="ECO:0000256" key="2">
    <source>
        <dbReference type="ARBA" id="ARBA00010699"/>
    </source>
</evidence>
<dbReference type="SUPFAM" id="SSF53328">
    <property type="entry name" value="Formyltransferase"/>
    <property type="match status" value="1"/>
</dbReference>
<protein>
    <recommendedName>
        <fullName evidence="4">Methionyl-tRNA formyltransferase</fullName>
        <ecNumber evidence="3">2.1.2.9</ecNumber>
    </recommendedName>
</protein>
<dbReference type="InterPro" id="IPR005793">
    <property type="entry name" value="Formyl_trans_C"/>
</dbReference>
<dbReference type="CDD" id="cd08646">
    <property type="entry name" value="FMT_core_Met-tRNA-FMT_N"/>
    <property type="match status" value="1"/>
</dbReference>
<sequence length="311" mass="35581">MYNVIVAGSTDFTRDCILQLMELDNVNLNGVISPIDTKKDRKGNIINSPVVEIALDKHLNLFQPESINKDDFYNTLLDLSPDFLIIVAYGKILNKRTLSLPKIMPLNIHGSLLPVLRGASPVEHALLYGFEKSGTTLQKMDIKLDEGDIILQHEVSIDKDWQFNDLYDKIKESGVYLLKEFFKDTNKYISGMVKQDDSLATYCSKIKKEDGKLDFSKDALSLHNMTRAFVRWPTAYCFYKNISIKVFNSEYIYKDNNTDFGKIVDINNNGIYINALNGVYVIKELQREGKKRQTVKEFLCGNKLVVGEYFN</sequence>
<evidence type="ECO:0000256" key="1">
    <source>
        <dbReference type="ARBA" id="ARBA00002606"/>
    </source>
</evidence>
<feature type="domain" description="Formyl transferase N-terminal" evidence="8">
    <location>
        <begin position="4"/>
        <end position="176"/>
    </location>
</feature>
<dbReference type="Pfam" id="PF00551">
    <property type="entry name" value="Formyl_trans_N"/>
    <property type="match status" value="1"/>
</dbReference>
<dbReference type="SUPFAM" id="SSF50486">
    <property type="entry name" value="FMT C-terminal domain-like"/>
    <property type="match status" value="1"/>
</dbReference>
<dbReference type="Pfam" id="PF02911">
    <property type="entry name" value="Formyl_trans_C"/>
    <property type="match status" value="1"/>
</dbReference>
<evidence type="ECO:0000256" key="7">
    <source>
        <dbReference type="ARBA" id="ARBA00048558"/>
    </source>
</evidence>
<dbReference type="InterPro" id="IPR044135">
    <property type="entry name" value="Met-tRNA-FMT_C"/>
</dbReference>
<evidence type="ECO:0000313" key="11">
    <source>
        <dbReference type="Proteomes" id="UP000264880"/>
    </source>
</evidence>
<dbReference type="GO" id="GO:0005829">
    <property type="term" value="C:cytosol"/>
    <property type="evidence" value="ECO:0007669"/>
    <property type="project" value="TreeGrafter"/>
</dbReference>
<accession>A0AAC9TX56</accession>
<dbReference type="KEGG" id="bhp:BHAMNSH16_14170"/>
<dbReference type="EC" id="2.1.2.9" evidence="3"/>
<evidence type="ECO:0000256" key="4">
    <source>
        <dbReference type="ARBA" id="ARBA00016014"/>
    </source>
</evidence>
<comment type="catalytic activity">
    <reaction evidence="7">
        <text>L-methionyl-tRNA(fMet) + (6R)-10-formyltetrahydrofolate = N-formyl-L-methionyl-tRNA(fMet) + (6S)-5,6,7,8-tetrahydrofolate + H(+)</text>
        <dbReference type="Rhea" id="RHEA:24380"/>
        <dbReference type="Rhea" id="RHEA-COMP:9952"/>
        <dbReference type="Rhea" id="RHEA-COMP:9953"/>
        <dbReference type="ChEBI" id="CHEBI:15378"/>
        <dbReference type="ChEBI" id="CHEBI:57453"/>
        <dbReference type="ChEBI" id="CHEBI:78530"/>
        <dbReference type="ChEBI" id="CHEBI:78844"/>
        <dbReference type="ChEBI" id="CHEBI:195366"/>
        <dbReference type="EC" id="2.1.2.9"/>
    </reaction>
</comment>
<dbReference type="InterPro" id="IPR002376">
    <property type="entry name" value="Formyl_transf_N"/>
</dbReference>
<gene>
    <name evidence="10" type="ORF">BHAMNSH16_14170</name>
</gene>
<evidence type="ECO:0000313" key="10">
    <source>
        <dbReference type="EMBL" id="ASJ22727.1"/>
    </source>
</evidence>
<evidence type="ECO:0000256" key="5">
    <source>
        <dbReference type="ARBA" id="ARBA00022679"/>
    </source>
</evidence>
<dbReference type="Gene3D" id="3.40.50.170">
    <property type="entry name" value="Formyl transferase, N-terminal domain"/>
    <property type="match status" value="1"/>
</dbReference>
<dbReference type="InterPro" id="IPR041711">
    <property type="entry name" value="Met-tRNA-FMT_N"/>
</dbReference>
<dbReference type="PANTHER" id="PTHR11138">
    <property type="entry name" value="METHIONYL-TRNA FORMYLTRANSFERASE"/>
    <property type="match status" value="1"/>
</dbReference>
<reference evidence="10 11" key="1">
    <citation type="submission" date="2017-02" db="EMBL/GenBank/DDBJ databases">
        <title>Complete genome sequence of Brachyspira hampsonii genomovar I strain NSH-16 (ATCC BAA-2463).</title>
        <authorList>
            <person name="Mirajkar N.S."/>
            <person name="Gebhart C.J."/>
        </authorList>
    </citation>
    <scope>NUCLEOTIDE SEQUENCE [LARGE SCALE GENOMIC DNA]</scope>
    <source>
        <strain evidence="10 11">NSH-16</strain>
    </source>
</reference>
<evidence type="ECO:0000259" key="9">
    <source>
        <dbReference type="Pfam" id="PF02911"/>
    </source>
</evidence>
<dbReference type="InterPro" id="IPR036477">
    <property type="entry name" value="Formyl_transf_N_sf"/>
</dbReference>
<dbReference type="NCBIfam" id="TIGR00460">
    <property type="entry name" value="fmt"/>
    <property type="match status" value="1"/>
</dbReference>
<feature type="domain" description="Formyl transferase C-terminal" evidence="9">
    <location>
        <begin position="205"/>
        <end position="302"/>
    </location>
</feature>
<organism evidence="10 11">
    <name type="scientific">Brachyspira hampsonii</name>
    <dbReference type="NCBI Taxonomy" id="1287055"/>
    <lineage>
        <taxon>Bacteria</taxon>
        <taxon>Pseudomonadati</taxon>
        <taxon>Spirochaetota</taxon>
        <taxon>Spirochaetia</taxon>
        <taxon>Brachyspirales</taxon>
        <taxon>Brachyspiraceae</taxon>
        <taxon>Brachyspira</taxon>
    </lineage>
</organism>
<dbReference type="EMBL" id="CP019914">
    <property type="protein sequence ID" value="ASJ22727.1"/>
    <property type="molecule type" value="Genomic_DNA"/>
</dbReference>
<proteinExistence type="inferred from homology"/>
<dbReference type="RefSeq" id="WP_069731395.1">
    <property type="nucleotide sequence ID" value="NZ_LZOF01000004.1"/>
</dbReference>
<keyword evidence="5" id="KW-0808">Transferase</keyword>
<evidence type="ECO:0000256" key="3">
    <source>
        <dbReference type="ARBA" id="ARBA00012261"/>
    </source>
</evidence>
<keyword evidence="6" id="KW-0648">Protein biosynthesis</keyword>
<dbReference type="InterPro" id="IPR005794">
    <property type="entry name" value="Fmt"/>
</dbReference>
<dbReference type="InterPro" id="IPR001555">
    <property type="entry name" value="GART_AS"/>
</dbReference>
<dbReference type="PANTHER" id="PTHR11138:SF5">
    <property type="entry name" value="METHIONYL-TRNA FORMYLTRANSFERASE, MITOCHONDRIAL"/>
    <property type="match status" value="1"/>
</dbReference>
<evidence type="ECO:0000259" key="8">
    <source>
        <dbReference type="Pfam" id="PF00551"/>
    </source>
</evidence>